<gene>
    <name evidence="3" type="ORF">GXN76_15600</name>
</gene>
<feature type="transmembrane region" description="Helical" evidence="1">
    <location>
        <begin position="127"/>
        <end position="146"/>
    </location>
</feature>
<dbReference type="AlphaFoldDB" id="A0A7D4BIT9"/>
<evidence type="ECO:0000313" key="4">
    <source>
        <dbReference type="Proteomes" id="UP000503088"/>
    </source>
</evidence>
<accession>A0A7D4BIT9</accession>
<protein>
    <recommendedName>
        <fullName evidence="2">CAAX prenyl protease 2/Lysostaphin resistance protein A-like domain-containing protein</fullName>
    </recommendedName>
</protein>
<feature type="transmembrane region" description="Helical" evidence="1">
    <location>
        <begin position="324"/>
        <end position="341"/>
    </location>
</feature>
<dbReference type="GO" id="GO:0004175">
    <property type="term" value="F:endopeptidase activity"/>
    <property type="evidence" value="ECO:0007669"/>
    <property type="project" value="UniProtKB-ARBA"/>
</dbReference>
<feature type="transmembrane region" description="Helical" evidence="1">
    <location>
        <begin position="6"/>
        <end position="23"/>
    </location>
</feature>
<keyword evidence="4" id="KW-1185">Reference proteome</keyword>
<feature type="transmembrane region" description="Helical" evidence="1">
    <location>
        <begin position="245"/>
        <end position="267"/>
    </location>
</feature>
<evidence type="ECO:0000256" key="1">
    <source>
        <dbReference type="SAM" id="Phobius"/>
    </source>
</evidence>
<feature type="transmembrane region" description="Helical" evidence="1">
    <location>
        <begin position="279"/>
        <end position="312"/>
    </location>
</feature>
<evidence type="ECO:0000313" key="3">
    <source>
        <dbReference type="EMBL" id="QKG85735.1"/>
    </source>
</evidence>
<dbReference type="Proteomes" id="UP000503088">
    <property type="component" value="Chromosome"/>
</dbReference>
<proteinExistence type="predicted"/>
<dbReference type="KEGG" id="kpul:GXN76_15600"/>
<keyword evidence="1" id="KW-0812">Transmembrane</keyword>
<evidence type="ECO:0000259" key="2">
    <source>
        <dbReference type="Pfam" id="PF02517"/>
    </source>
</evidence>
<dbReference type="EMBL" id="CP048104">
    <property type="protein sequence ID" value="QKG85735.1"/>
    <property type="molecule type" value="Genomic_DNA"/>
</dbReference>
<keyword evidence="1" id="KW-1133">Transmembrane helix</keyword>
<dbReference type="Pfam" id="PF02517">
    <property type="entry name" value="Rce1-like"/>
    <property type="match status" value="1"/>
</dbReference>
<feature type="transmembrane region" description="Helical" evidence="1">
    <location>
        <begin position="166"/>
        <end position="185"/>
    </location>
</feature>
<feature type="transmembrane region" description="Helical" evidence="1">
    <location>
        <begin position="206"/>
        <end position="233"/>
    </location>
</feature>
<feature type="transmembrane region" description="Helical" evidence="1">
    <location>
        <begin position="86"/>
        <end position="106"/>
    </location>
</feature>
<keyword evidence="1" id="KW-0472">Membrane</keyword>
<dbReference type="InterPro" id="IPR003675">
    <property type="entry name" value="Rce1/LyrA-like_dom"/>
</dbReference>
<feature type="transmembrane region" description="Helical" evidence="1">
    <location>
        <begin position="44"/>
        <end position="66"/>
    </location>
</feature>
<feature type="domain" description="CAAX prenyl protease 2/Lysostaphin resistance protein A-like" evidence="2">
    <location>
        <begin position="254"/>
        <end position="332"/>
    </location>
</feature>
<reference evidence="3 4" key="1">
    <citation type="submission" date="2020-01" db="EMBL/GenBank/DDBJ databases">
        <authorList>
            <person name="Gulvik C.A."/>
            <person name="Batra D.G."/>
        </authorList>
    </citation>
    <scope>NUCLEOTIDE SEQUENCE [LARGE SCALE GENOMIC DNA]</scope>
    <source>
        <strain evidence="3 4">W9323</strain>
    </source>
</reference>
<dbReference type="RefSeq" id="WP_173224719.1">
    <property type="nucleotide sequence ID" value="NZ_CP048104.1"/>
</dbReference>
<organism evidence="3 4">
    <name type="scientific">Kroppenstedtia pulmonis</name>
    <dbReference type="NCBI Taxonomy" id="1380685"/>
    <lineage>
        <taxon>Bacteria</taxon>
        <taxon>Bacillati</taxon>
        <taxon>Bacillota</taxon>
        <taxon>Bacilli</taxon>
        <taxon>Bacillales</taxon>
        <taxon>Thermoactinomycetaceae</taxon>
        <taxon>Kroppenstedtia</taxon>
    </lineage>
</organism>
<sequence length="342" mass="37837">MNVIITILQFMPFIFLLWIANLSEHFKGHPVHYRSSTGLAIVGYAFLCLLYGAMLLFGTLIQLLSLTAPVNQIGPGAGLEGEFVEALMNLGPTFWITALLGLILLIPPVRRGLAKWIPIQPDNRIHTFVLSASMLIWWYFFLFMAIGLELLANMIPAEENPMPELWAQQITFFFMALVGVGWLSWRRTFKESLNRLGLVKPTLKQCLIGIGFGLFFVGVAQIIEVLFQIFGIVNDPHVETLTENMLGGLFGSVGGILTLGLSAALGEEAIFRGALQPRFGLLLTAVLFTVVHSNYGFSVSTLVVFLLALALGVLRNRYNTSTTMIVHATYNMTLGILYAFFG</sequence>
<name>A0A7D4BIT9_9BACL</name>
<dbReference type="GO" id="GO:0080120">
    <property type="term" value="P:CAAX-box protein maturation"/>
    <property type="evidence" value="ECO:0007669"/>
    <property type="project" value="UniProtKB-ARBA"/>
</dbReference>